<keyword evidence="2 3" id="KW-0378">Hydrolase</keyword>
<evidence type="ECO:0000256" key="1">
    <source>
        <dbReference type="ARBA" id="ARBA00008106"/>
    </source>
</evidence>
<dbReference type="SFLD" id="SFLDG01129">
    <property type="entry name" value="C1.5:_HAD__Beta-PGM__Phosphata"/>
    <property type="match status" value="1"/>
</dbReference>
<dbReference type="InterPro" id="IPR023198">
    <property type="entry name" value="PGP-like_dom2"/>
</dbReference>
<reference evidence="3" key="1">
    <citation type="submission" date="2020-02" db="EMBL/GenBank/DDBJ databases">
        <authorList>
            <person name="Meier V. D."/>
        </authorList>
    </citation>
    <scope>NUCLEOTIDE SEQUENCE</scope>
    <source>
        <strain evidence="3">AVDCRST_MAG73</strain>
    </source>
</reference>
<dbReference type="Gene3D" id="1.10.150.240">
    <property type="entry name" value="Putative phosphatase, domain 2"/>
    <property type="match status" value="1"/>
</dbReference>
<dbReference type="PANTHER" id="PTHR43316:SF3">
    <property type="entry name" value="HALOACID DEHALOGENASE, TYPE II (AFU_ORTHOLOGUE AFUA_2G07750)-RELATED"/>
    <property type="match status" value="1"/>
</dbReference>
<dbReference type="SFLD" id="SFLDS00003">
    <property type="entry name" value="Haloacid_Dehalogenase"/>
    <property type="match status" value="1"/>
</dbReference>
<comment type="similarity">
    <text evidence="1">Belongs to the HAD-like hydrolase superfamily. S-2-haloalkanoic acid dehalogenase family.</text>
</comment>
<name>A0A6J4TKX6_9BACT</name>
<dbReference type="InterPro" id="IPR006439">
    <property type="entry name" value="HAD-SF_hydro_IA"/>
</dbReference>
<dbReference type="PANTHER" id="PTHR43316">
    <property type="entry name" value="HYDROLASE, HALOACID DELAHOGENASE-RELATED"/>
    <property type="match status" value="1"/>
</dbReference>
<dbReference type="Pfam" id="PF00702">
    <property type="entry name" value="Hydrolase"/>
    <property type="match status" value="1"/>
</dbReference>
<dbReference type="GO" id="GO:0018784">
    <property type="term" value="F:(S)-2-haloacid dehalogenase activity"/>
    <property type="evidence" value="ECO:0007669"/>
    <property type="project" value="UniProtKB-EC"/>
</dbReference>
<dbReference type="InterPro" id="IPR023214">
    <property type="entry name" value="HAD_sf"/>
</dbReference>
<dbReference type="InterPro" id="IPR006328">
    <property type="entry name" value="2-HAD"/>
</dbReference>
<dbReference type="SUPFAM" id="SSF56784">
    <property type="entry name" value="HAD-like"/>
    <property type="match status" value="1"/>
</dbReference>
<accession>A0A6J4TKX6</accession>
<organism evidence="3">
    <name type="scientific">uncultured Thermomicrobiales bacterium</name>
    <dbReference type="NCBI Taxonomy" id="1645740"/>
    <lineage>
        <taxon>Bacteria</taxon>
        <taxon>Pseudomonadati</taxon>
        <taxon>Thermomicrobiota</taxon>
        <taxon>Thermomicrobia</taxon>
        <taxon>Thermomicrobiales</taxon>
        <taxon>environmental samples</taxon>
    </lineage>
</organism>
<dbReference type="EMBL" id="CADCWE010000028">
    <property type="protein sequence ID" value="CAA9525331.1"/>
    <property type="molecule type" value="Genomic_DNA"/>
</dbReference>
<dbReference type="PRINTS" id="PR00413">
    <property type="entry name" value="HADHALOGNASE"/>
</dbReference>
<dbReference type="CDD" id="cd02588">
    <property type="entry name" value="HAD_L2-DEX"/>
    <property type="match status" value="1"/>
</dbReference>
<dbReference type="NCBIfam" id="TIGR01493">
    <property type="entry name" value="HAD-SF-IA-v2"/>
    <property type="match status" value="1"/>
</dbReference>
<protein>
    <submittedName>
        <fullName evidence="3">Cryptic haloacid dehalogenase 1</fullName>
        <ecNumber evidence="3">3.8.1.2</ecNumber>
    </submittedName>
</protein>
<dbReference type="NCBIfam" id="TIGR01428">
    <property type="entry name" value="HAD_type_II"/>
    <property type="match status" value="1"/>
</dbReference>
<dbReference type="EC" id="3.8.1.2" evidence="3"/>
<sequence length="229" mass="24031">MEAAVGRALVFDVNETLLDLAALDPHFARVFGDAAVRREWFGQVLQTAFVSTITGPYADFGAIGQAALDAVASKRQVSLAGADRDAIRATMRALPPHPDVRPALERLRDAGFSLATLTNSTAAVAEAQLAHAGLRDLFAHVLSADTAQRLKPAPEPYRMAAAVLGVPIEEMRLIAAHGWDIAGAMRAGAPAAFVARPGQVLDPLFPAPDIIGADLGAVADRIVERNTAG</sequence>
<dbReference type="InterPro" id="IPR051540">
    <property type="entry name" value="S-2-haloacid_dehalogenase"/>
</dbReference>
<dbReference type="Gene3D" id="3.40.50.1000">
    <property type="entry name" value="HAD superfamily/HAD-like"/>
    <property type="match status" value="1"/>
</dbReference>
<evidence type="ECO:0000256" key="2">
    <source>
        <dbReference type="ARBA" id="ARBA00022801"/>
    </source>
</evidence>
<dbReference type="AlphaFoldDB" id="A0A6J4TKX6"/>
<dbReference type="InterPro" id="IPR036412">
    <property type="entry name" value="HAD-like_sf"/>
</dbReference>
<proteinExistence type="inferred from homology"/>
<evidence type="ECO:0000313" key="3">
    <source>
        <dbReference type="EMBL" id="CAA9525331.1"/>
    </source>
</evidence>
<gene>
    <name evidence="3" type="ORF">AVDCRST_MAG73-451</name>
</gene>